<comment type="subcellular location">
    <subcellularLocation>
        <location evidence="2">Cytoplasm</location>
    </subcellularLocation>
    <subcellularLocation>
        <location evidence="1">Nucleus</location>
    </subcellularLocation>
</comment>
<evidence type="ECO:0000256" key="7">
    <source>
        <dbReference type="ARBA" id="ARBA00023242"/>
    </source>
</evidence>
<evidence type="ECO:0000256" key="3">
    <source>
        <dbReference type="ARBA" id="ARBA00022490"/>
    </source>
</evidence>
<evidence type="ECO:0000256" key="8">
    <source>
        <dbReference type="ARBA" id="ARBA00038005"/>
    </source>
</evidence>
<evidence type="ECO:0000256" key="2">
    <source>
        <dbReference type="ARBA" id="ARBA00004496"/>
    </source>
</evidence>
<protein>
    <submittedName>
        <fullName evidence="11">Velvet factor-domain-containing protein</fullName>
    </submittedName>
</protein>
<keyword evidence="6" id="KW-0804">Transcription</keyword>
<dbReference type="Gene3D" id="2.60.40.3960">
    <property type="entry name" value="Velvet domain"/>
    <property type="match status" value="1"/>
</dbReference>
<dbReference type="InterPro" id="IPR037525">
    <property type="entry name" value="Velvet_dom"/>
</dbReference>
<evidence type="ECO:0000313" key="12">
    <source>
        <dbReference type="Proteomes" id="UP000738349"/>
    </source>
</evidence>
<dbReference type="OrthoDB" id="5384689at2759"/>
<dbReference type="GO" id="GO:0043455">
    <property type="term" value="P:regulation of secondary metabolic process"/>
    <property type="evidence" value="ECO:0007669"/>
    <property type="project" value="UniProtKB-ARBA"/>
</dbReference>
<dbReference type="PANTHER" id="PTHR33572">
    <property type="entry name" value="SPORE DEVELOPMENT REGULATOR VOSA"/>
    <property type="match status" value="1"/>
</dbReference>
<dbReference type="EMBL" id="JAGMUV010000015">
    <property type="protein sequence ID" value="KAH7133947.1"/>
    <property type="molecule type" value="Genomic_DNA"/>
</dbReference>
<dbReference type="GO" id="GO:0034250">
    <property type="term" value="P:positive regulation of amide metabolic process"/>
    <property type="evidence" value="ECO:0007669"/>
    <property type="project" value="UniProtKB-ARBA"/>
</dbReference>
<evidence type="ECO:0000256" key="9">
    <source>
        <dbReference type="SAM" id="MobiDB-lite"/>
    </source>
</evidence>
<dbReference type="GO" id="GO:0005634">
    <property type="term" value="C:nucleus"/>
    <property type="evidence" value="ECO:0007669"/>
    <property type="project" value="UniProtKB-SubCell"/>
</dbReference>
<keyword evidence="12" id="KW-1185">Reference proteome</keyword>
<dbReference type="AlphaFoldDB" id="A0A9P9EB86"/>
<dbReference type="Proteomes" id="UP000738349">
    <property type="component" value="Unassembled WGS sequence"/>
</dbReference>
<comment type="similarity">
    <text evidence="8">Belongs to the velvet family. VeA subfamily.</text>
</comment>
<dbReference type="Pfam" id="PF11754">
    <property type="entry name" value="Velvet"/>
    <property type="match status" value="2"/>
</dbReference>
<evidence type="ECO:0000256" key="4">
    <source>
        <dbReference type="ARBA" id="ARBA00022969"/>
    </source>
</evidence>
<evidence type="ECO:0000259" key="10">
    <source>
        <dbReference type="PROSITE" id="PS51821"/>
    </source>
</evidence>
<dbReference type="GO" id="GO:0030435">
    <property type="term" value="P:sporulation resulting in formation of a cellular spore"/>
    <property type="evidence" value="ECO:0007669"/>
    <property type="project" value="UniProtKB-KW"/>
</dbReference>
<evidence type="ECO:0000313" key="11">
    <source>
        <dbReference type="EMBL" id="KAH7133947.1"/>
    </source>
</evidence>
<keyword evidence="3" id="KW-0963">Cytoplasm</keyword>
<evidence type="ECO:0000256" key="6">
    <source>
        <dbReference type="ARBA" id="ARBA00023163"/>
    </source>
</evidence>
<evidence type="ECO:0000256" key="5">
    <source>
        <dbReference type="ARBA" id="ARBA00023015"/>
    </source>
</evidence>
<dbReference type="PANTHER" id="PTHR33572:SF14">
    <property type="entry name" value="DEVELOPMENTAL AND SECONDARY METABOLISM REGULATOR VEA"/>
    <property type="match status" value="1"/>
</dbReference>
<dbReference type="InterPro" id="IPR038491">
    <property type="entry name" value="Velvet_dom_sf"/>
</dbReference>
<dbReference type="FunFam" id="2.60.40.3960:FF:000001">
    <property type="entry name" value="Sexual development activator VeA"/>
    <property type="match status" value="1"/>
</dbReference>
<comment type="caution">
    <text evidence="11">The sequence shown here is derived from an EMBL/GenBank/DDBJ whole genome shotgun (WGS) entry which is preliminary data.</text>
</comment>
<organism evidence="11 12">
    <name type="scientific">Dactylonectria macrodidyma</name>
    <dbReference type="NCBI Taxonomy" id="307937"/>
    <lineage>
        <taxon>Eukaryota</taxon>
        <taxon>Fungi</taxon>
        <taxon>Dikarya</taxon>
        <taxon>Ascomycota</taxon>
        <taxon>Pezizomycotina</taxon>
        <taxon>Sordariomycetes</taxon>
        <taxon>Hypocreomycetidae</taxon>
        <taxon>Hypocreales</taxon>
        <taxon>Nectriaceae</taxon>
        <taxon>Dactylonectria</taxon>
    </lineage>
</organism>
<feature type="region of interest" description="Disordered" evidence="9">
    <location>
        <begin position="20"/>
        <end position="43"/>
    </location>
</feature>
<keyword evidence="5" id="KW-0805">Transcription regulation</keyword>
<dbReference type="PROSITE" id="PS51821">
    <property type="entry name" value="VELVET"/>
    <property type="match status" value="1"/>
</dbReference>
<reference evidence="11" key="1">
    <citation type="journal article" date="2021" name="Nat. Commun.">
        <title>Genetic determinants of endophytism in the Arabidopsis root mycobiome.</title>
        <authorList>
            <person name="Mesny F."/>
            <person name="Miyauchi S."/>
            <person name="Thiergart T."/>
            <person name="Pickel B."/>
            <person name="Atanasova L."/>
            <person name="Karlsson M."/>
            <person name="Huettel B."/>
            <person name="Barry K.W."/>
            <person name="Haridas S."/>
            <person name="Chen C."/>
            <person name="Bauer D."/>
            <person name="Andreopoulos W."/>
            <person name="Pangilinan J."/>
            <person name="LaButti K."/>
            <person name="Riley R."/>
            <person name="Lipzen A."/>
            <person name="Clum A."/>
            <person name="Drula E."/>
            <person name="Henrissat B."/>
            <person name="Kohler A."/>
            <person name="Grigoriev I.V."/>
            <person name="Martin F.M."/>
            <person name="Hacquard S."/>
        </authorList>
    </citation>
    <scope>NUCLEOTIDE SEQUENCE</scope>
    <source>
        <strain evidence="11">MPI-CAGE-AT-0147</strain>
    </source>
</reference>
<dbReference type="GO" id="GO:0005737">
    <property type="term" value="C:cytoplasm"/>
    <property type="evidence" value="ECO:0007669"/>
    <property type="project" value="UniProtKB-SubCell"/>
</dbReference>
<dbReference type="InterPro" id="IPR021740">
    <property type="entry name" value="Velvet"/>
</dbReference>
<dbReference type="GO" id="GO:0051176">
    <property type="term" value="P:positive regulation of sulfur metabolic process"/>
    <property type="evidence" value="ECO:0007669"/>
    <property type="project" value="UniProtKB-ARBA"/>
</dbReference>
<sequence length="301" mass="33520">MQCLVDLRSPLETELSTLDIPDRGSAIPQSEAPTLQAPAPQTDFNAYSKPAVAATSISSHSPQSVTVRRITKSGRQLIYELTVDQQPQRARACGSGAKSALDRRPIDPPPTVRLRIFEGSSIESGKDITFIYHGNFFMYASLEHARTICQSRVRSSVQRAPPILNGVSVSGMIYLDRPIEAGYFLFPGLSVRHEGMYRLTFSLFEETKKPEDFDPQPEKSESQINSANLDGPAASFNWRMEVKSESFSVFSAKKFPGLMEATSFTKILADQGCRLPVRRDVRMRRRDLKASLSTPKSMEPK</sequence>
<evidence type="ECO:0000256" key="1">
    <source>
        <dbReference type="ARBA" id="ARBA00004123"/>
    </source>
</evidence>
<gene>
    <name evidence="11" type="ORF">EDB81DRAFT_659333</name>
</gene>
<keyword evidence="4" id="KW-0749">Sporulation</keyword>
<feature type="domain" description="Velvet" evidence="10">
    <location>
        <begin position="74"/>
        <end position="278"/>
    </location>
</feature>
<keyword evidence="7" id="KW-0539">Nucleus</keyword>
<accession>A0A9P9EB86</accession>
<proteinExistence type="inferred from homology"/>
<name>A0A9P9EB86_9HYPO</name>